<accession>A0ABD3NLC6</accession>
<sequence length="502" mass="57463">MALDDNDDIIDLWTSEFLKDFVDRRPKSAGHSTKPHVAFGRTTHEIVLKPDQVQSIRPQTVPILPSHNSGRVFNDRVTLHQPTKLSDSRIQQTNEYLTRISELQSKVRGSQMLNFKIDVSKAREKRKRQLQYSREIRSGSTSLHTREIDSVTRIVVQSFRKLVDCERCALFLMDDKTNELYFKPVGDSDYSHARLTEIRFPASSGVAGWVASNKKMLNIKNAYHDARFNADVDKKTGFRTRTILCHPVLSSTNQLLGVIQMVNKKKSNPKILQDKAKKKGYQSSFEHFSAKDEEVLGICCTEVAKSLQEIFSNRDRKQTESKSDEKRNSTFFSDEGIISPLMSSYVDRSHQVELETKNDPESVEESTETDSTNYIPEPPRRESAKRRSSVGELAHFVKQTSTEDPTEGRDINSVTQLGGITEAVQKFQFRAPDLETLRHREIERRLSDTSFLIAESKRERMKNYGRQFCRQQISPLPVARNRDSARQRSSVGEVAHFSKQSS</sequence>
<reference evidence="3 4" key="1">
    <citation type="submission" date="2024-10" db="EMBL/GenBank/DDBJ databases">
        <title>Updated reference genomes for cyclostephanoid diatoms.</title>
        <authorList>
            <person name="Roberts W.R."/>
            <person name="Alverson A.J."/>
        </authorList>
    </citation>
    <scope>NUCLEOTIDE SEQUENCE [LARGE SCALE GENOMIC DNA]</scope>
    <source>
        <strain evidence="3 4">AJA276-08</strain>
    </source>
</reference>
<dbReference type="SMART" id="SM00065">
    <property type="entry name" value="GAF"/>
    <property type="match status" value="1"/>
</dbReference>
<dbReference type="SUPFAM" id="SSF55781">
    <property type="entry name" value="GAF domain-like"/>
    <property type="match status" value="1"/>
</dbReference>
<feature type="domain" description="GAF" evidence="2">
    <location>
        <begin position="147"/>
        <end position="317"/>
    </location>
</feature>
<feature type="region of interest" description="Disordered" evidence="1">
    <location>
        <begin position="478"/>
        <end position="502"/>
    </location>
</feature>
<dbReference type="Pfam" id="PF01590">
    <property type="entry name" value="GAF"/>
    <property type="match status" value="1"/>
</dbReference>
<dbReference type="Gene3D" id="3.30.450.40">
    <property type="match status" value="1"/>
</dbReference>
<feature type="region of interest" description="Disordered" evidence="1">
    <location>
        <begin position="313"/>
        <end position="333"/>
    </location>
</feature>
<dbReference type="AlphaFoldDB" id="A0ABD3NLC6"/>
<dbReference type="Proteomes" id="UP001530315">
    <property type="component" value="Unassembled WGS sequence"/>
</dbReference>
<proteinExistence type="predicted"/>
<evidence type="ECO:0000313" key="4">
    <source>
        <dbReference type="Proteomes" id="UP001530315"/>
    </source>
</evidence>
<dbReference type="EMBL" id="JALLAZ020001478">
    <property type="protein sequence ID" value="KAL3774270.1"/>
    <property type="molecule type" value="Genomic_DNA"/>
</dbReference>
<comment type="caution">
    <text evidence="3">The sequence shown here is derived from an EMBL/GenBank/DDBJ whole genome shotgun (WGS) entry which is preliminary data.</text>
</comment>
<evidence type="ECO:0000259" key="2">
    <source>
        <dbReference type="SMART" id="SM00065"/>
    </source>
</evidence>
<evidence type="ECO:0000313" key="3">
    <source>
        <dbReference type="EMBL" id="KAL3774270.1"/>
    </source>
</evidence>
<keyword evidence="4" id="KW-1185">Reference proteome</keyword>
<gene>
    <name evidence="3" type="ORF">ACHAW5_005941</name>
</gene>
<dbReference type="InterPro" id="IPR003018">
    <property type="entry name" value="GAF"/>
</dbReference>
<organism evidence="3 4">
    <name type="scientific">Stephanodiscus triporus</name>
    <dbReference type="NCBI Taxonomy" id="2934178"/>
    <lineage>
        <taxon>Eukaryota</taxon>
        <taxon>Sar</taxon>
        <taxon>Stramenopiles</taxon>
        <taxon>Ochrophyta</taxon>
        <taxon>Bacillariophyta</taxon>
        <taxon>Coscinodiscophyceae</taxon>
        <taxon>Thalassiosirophycidae</taxon>
        <taxon>Stephanodiscales</taxon>
        <taxon>Stephanodiscaceae</taxon>
        <taxon>Stephanodiscus</taxon>
    </lineage>
</organism>
<dbReference type="InterPro" id="IPR029016">
    <property type="entry name" value="GAF-like_dom_sf"/>
</dbReference>
<protein>
    <recommendedName>
        <fullName evidence="2">GAF domain-containing protein</fullName>
    </recommendedName>
</protein>
<feature type="region of interest" description="Disordered" evidence="1">
    <location>
        <begin position="352"/>
        <end position="410"/>
    </location>
</feature>
<evidence type="ECO:0000256" key="1">
    <source>
        <dbReference type="SAM" id="MobiDB-lite"/>
    </source>
</evidence>
<feature type="compositionally biased region" description="Basic and acidic residues" evidence="1">
    <location>
        <begin position="313"/>
        <end position="328"/>
    </location>
</feature>
<name>A0ABD3NLC6_9STRA</name>